<sequence length="267" mass="28921">MGSTIFKNPPPTTKVTILSFPAPHIVLITINRPDVLNALDIPAHFELDEVFNWYHSEPELWAAIITGAGEKAFCAGLDLKSVVGKNIPQYTDFPQSGFGGLSRRTKGLKPVIAAVRGFAIGGGMEMVLACDIVVASENSVFGLPEVKRGLAALTGYQRACELAMTGRHISAKECKELGVVNEVVQDSKLVIPTALKYATRIVSNSPDAVQISKLAILLSLESASLTEANRKNSTSKETKAWMNGENVKEGLRAFVEKRSPKWKNSKL</sequence>
<evidence type="ECO:0000313" key="1">
    <source>
        <dbReference type="EMBL" id="CAG8466349.1"/>
    </source>
</evidence>
<dbReference type="Proteomes" id="UP000789525">
    <property type="component" value="Unassembled WGS sequence"/>
</dbReference>
<organism evidence="1 2">
    <name type="scientific">Acaulospora colombiana</name>
    <dbReference type="NCBI Taxonomy" id="27376"/>
    <lineage>
        <taxon>Eukaryota</taxon>
        <taxon>Fungi</taxon>
        <taxon>Fungi incertae sedis</taxon>
        <taxon>Mucoromycota</taxon>
        <taxon>Glomeromycotina</taxon>
        <taxon>Glomeromycetes</taxon>
        <taxon>Diversisporales</taxon>
        <taxon>Acaulosporaceae</taxon>
        <taxon>Acaulospora</taxon>
    </lineage>
</organism>
<comment type="caution">
    <text evidence="1">The sequence shown here is derived from an EMBL/GenBank/DDBJ whole genome shotgun (WGS) entry which is preliminary data.</text>
</comment>
<keyword evidence="2" id="KW-1185">Reference proteome</keyword>
<protein>
    <submittedName>
        <fullName evidence="1">16076_t:CDS:1</fullName>
    </submittedName>
</protein>
<evidence type="ECO:0000313" key="2">
    <source>
        <dbReference type="Proteomes" id="UP000789525"/>
    </source>
</evidence>
<dbReference type="EMBL" id="CAJVPT010001622">
    <property type="protein sequence ID" value="CAG8466349.1"/>
    <property type="molecule type" value="Genomic_DNA"/>
</dbReference>
<proteinExistence type="predicted"/>
<reference evidence="1" key="1">
    <citation type="submission" date="2021-06" db="EMBL/GenBank/DDBJ databases">
        <authorList>
            <person name="Kallberg Y."/>
            <person name="Tangrot J."/>
            <person name="Rosling A."/>
        </authorList>
    </citation>
    <scope>NUCLEOTIDE SEQUENCE</scope>
    <source>
        <strain evidence="1">CL356</strain>
    </source>
</reference>
<gene>
    <name evidence="1" type="ORF">ACOLOM_LOCUS1395</name>
</gene>
<name>A0ACA9KD99_9GLOM</name>
<accession>A0ACA9KD99</accession>